<protein>
    <submittedName>
        <fullName evidence="2">Uncharacterized protein</fullName>
    </submittedName>
</protein>
<dbReference type="AlphaFoldDB" id="A0A9W6NEC3"/>
<name>A0A9W6NEC3_9PSED</name>
<comment type="caution">
    <text evidence="2">The sequence shown here is derived from an EMBL/GenBank/DDBJ whole genome shotgun (WGS) entry which is preliminary data.</text>
</comment>
<evidence type="ECO:0000256" key="1">
    <source>
        <dbReference type="SAM" id="SignalP"/>
    </source>
</evidence>
<evidence type="ECO:0000313" key="2">
    <source>
        <dbReference type="EMBL" id="GLK87838.1"/>
    </source>
</evidence>
<keyword evidence="1" id="KW-0732">Signal</keyword>
<accession>A0A9W6NEC3</accession>
<feature type="chain" id="PRO_5040840577" evidence="1">
    <location>
        <begin position="18"/>
        <end position="174"/>
    </location>
</feature>
<gene>
    <name evidence="2" type="ORF">GCM10017655_09000</name>
</gene>
<evidence type="ECO:0000313" key="3">
    <source>
        <dbReference type="Proteomes" id="UP001143328"/>
    </source>
</evidence>
<keyword evidence="3" id="KW-1185">Reference proteome</keyword>
<organism evidence="2 3">
    <name type="scientific">Pseudomonas turukhanskensis</name>
    <dbReference type="NCBI Taxonomy" id="1806536"/>
    <lineage>
        <taxon>Bacteria</taxon>
        <taxon>Pseudomonadati</taxon>
        <taxon>Pseudomonadota</taxon>
        <taxon>Gammaproteobacteria</taxon>
        <taxon>Pseudomonadales</taxon>
        <taxon>Pseudomonadaceae</taxon>
        <taxon>Pseudomonas</taxon>
    </lineage>
</organism>
<dbReference type="Proteomes" id="UP001143328">
    <property type="component" value="Unassembled WGS sequence"/>
</dbReference>
<dbReference type="RefSeq" id="WP_271194088.1">
    <property type="nucleotide sequence ID" value="NZ_BSFN01000002.1"/>
</dbReference>
<reference evidence="2" key="1">
    <citation type="journal article" date="2014" name="Int. J. Syst. Evol. Microbiol.">
        <title>Complete genome sequence of Corynebacterium casei LMG S-19264T (=DSM 44701T), isolated from a smear-ripened cheese.</title>
        <authorList>
            <consortium name="US DOE Joint Genome Institute (JGI-PGF)"/>
            <person name="Walter F."/>
            <person name="Albersmeier A."/>
            <person name="Kalinowski J."/>
            <person name="Ruckert C."/>
        </authorList>
    </citation>
    <scope>NUCLEOTIDE SEQUENCE</scope>
    <source>
        <strain evidence="2">VKM B-2935</strain>
    </source>
</reference>
<sequence length="174" mass="19203">MKWILLCLCLCSAPSFAACPVDLDLEPDDYSDADWQALYANLDGADNKCSAETALVLAGGGEDAIRVKNALFATVKDNPDFWLARESVSVLCSDFGVRGSDLLKDFLYANLARTKDDEFVSVLGGYLQCEVVDKRAETYLFVRKDMPMSDVRRGASQMVLNYMAQGVPARVHQE</sequence>
<proteinExistence type="predicted"/>
<feature type="signal peptide" evidence="1">
    <location>
        <begin position="1"/>
        <end position="17"/>
    </location>
</feature>
<reference evidence="2" key="2">
    <citation type="submission" date="2023-01" db="EMBL/GenBank/DDBJ databases">
        <authorList>
            <person name="Sun Q."/>
            <person name="Evtushenko L."/>
        </authorList>
    </citation>
    <scope>NUCLEOTIDE SEQUENCE</scope>
    <source>
        <strain evidence="2">VKM B-2935</strain>
    </source>
</reference>
<dbReference type="PROSITE" id="PS51257">
    <property type="entry name" value="PROKAR_LIPOPROTEIN"/>
    <property type="match status" value="1"/>
</dbReference>
<dbReference type="EMBL" id="BSFN01000002">
    <property type="protein sequence ID" value="GLK87838.1"/>
    <property type="molecule type" value="Genomic_DNA"/>
</dbReference>